<comment type="caution">
    <text evidence="3">The sequence shown here is derived from an EMBL/GenBank/DDBJ whole genome shotgun (WGS) entry which is preliminary data.</text>
</comment>
<gene>
    <name evidence="3" type="ORF">ACFMB1_16350</name>
</gene>
<protein>
    <submittedName>
        <fullName evidence="3">Serine hydrolase domain-containing protein</fullName>
        <ecNumber evidence="3">3.-.-.-</ecNumber>
    </submittedName>
</protein>
<dbReference type="InterPro" id="IPR001466">
    <property type="entry name" value="Beta-lactam-related"/>
</dbReference>
<dbReference type="SUPFAM" id="SSF56601">
    <property type="entry name" value="beta-lactamase/transpeptidase-like"/>
    <property type="match status" value="1"/>
</dbReference>
<feature type="domain" description="Beta-lactamase-related" evidence="2">
    <location>
        <begin position="71"/>
        <end position="398"/>
    </location>
</feature>
<dbReference type="InterPro" id="IPR012338">
    <property type="entry name" value="Beta-lactam/transpept-like"/>
</dbReference>
<dbReference type="Pfam" id="PF00144">
    <property type="entry name" value="Beta-lactamase"/>
    <property type="match status" value="1"/>
</dbReference>
<dbReference type="InterPro" id="IPR052794">
    <property type="entry name" value="Mito_Ser_Protease_LACTB"/>
</dbReference>
<keyword evidence="1" id="KW-0732">Signal</keyword>
<evidence type="ECO:0000313" key="4">
    <source>
        <dbReference type="Proteomes" id="UP001596116"/>
    </source>
</evidence>
<keyword evidence="4" id="KW-1185">Reference proteome</keyword>
<sequence length="412" mass="45174">MTFNNKTRIAVLLAAVLVAVSYFAAPVYLFFAEDHPGMTGPFGWITVPDEAPYTQGVVDPRYSDAAKTAQAIMAEHRAAIHAPALSAAIAVDGELVWSAASGWADIDSEQVATPETLFRIGSTSKAVTGTLFARLVEAGLVDVDARISTYLPTLPNDAWKNITPRQLASHTAGIPSYEGNRDYAGMYRALALREHHEDVAEGLSYFDGSPLLFEPGDDFEYTSFDTVLLSVVLQEAGGAPFQQLMKDWVTNPLRIETPSPDAPGARHAQSYLRNGDKVRPWWKVDLSHKLAGGGFMATPSDLALMGSAWLDDEFISAEIRDMFWTPQRLNDGSENEQGYAMNWRFADELWWTEGMPYANANHGGVSKGSQAWLIVIPEKRMTIALAINTRTDPFSDFGRVHAPLAAAFLNNE</sequence>
<dbReference type="RefSeq" id="WP_379881628.1">
    <property type="nucleotide sequence ID" value="NZ_JBHPON010000002.1"/>
</dbReference>
<name>A0ABW1L2M8_9PROT</name>
<organism evidence="3 4">
    <name type="scientific">Hyphococcus aureus</name>
    <dbReference type="NCBI Taxonomy" id="2666033"/>
    <lineage>
        <taxon>Bacteria</taxon>
        <taxon>Pseudomonadati</taxon>
        <taxon>Pseudomonadota</taxon>
        <taxon>Alphaproteobacteria</taxon>
        <taxon>Parvularculales</taxon>
        <taxon>Parvularculaceae</taxon>
        <taxon>Hyphococcus</taxon>
    </lineage>
</organism>
<feature type="chain" id="PRO_5045928543" evidence="1">
    <location>
        <begin position="25"/>
        <end position="412"/>
    </location>
</feature>
<dbReference type="GO" id="GO:0016787">
    <property type="term" value="F:hydrolase activity"/>
    <property type="evidence" value="ECO:0007669"/>
    <property type="project" value="UniProtKB-KW"/>
</dbReference>
<dbReference type="Proteomes" id="UP001596116">
    <property type="component" value="Unassembled WGS sequence"/>
</dbReference>
<dbReference type="EMBL" id="JBHPON010000002">
    <property type="protein sequence ID" value="MFC6037128.1"/>
    <property type="molecule type" value="Genomic_DNA"/>
</dbReference>
<dbReference type="EC" id="3.-.-.-" evidence="3"/>
<proteinExistence type="predicted"/>
<evidence type="ECO:0000256" key="1">
    <source>
        <dbReference type="SAM" id="SignalP"/>
    </source>
</evidence>
<accession>A0ABW1L2M8</accession>
<keyword evidence="3" id="KW-0378">Hydrolase</keyword>
<evidence type="ECO:0000313" key="3">
    <source>
        <dbReference type="EMBL" id="MFC6037128.1"/>
    </source>
</evidence>
<feature type="signal peptide" evidence="1">
    <location>
        <begin position="1"/>
        <end position="24"/>
    </location>
</feature>
<evidence type="ECO:0000259" key="2">
    <source>
        <dbReference type="Pfam" id="PF00144"/>
    </source>
</evidence>
<reference evidence="3 4" key="1">
    <citation type="submission" date="2024-09" db="EMBL/GenBank/DDBJ databases">
        <authorList>
            <person name="Zhang Z.-H."/>
        </authorList>
    </citation>
    <scope>NUCLEOTIDE SEQUENCE [LARGE SCALE GENOMIC DNA]</scope>
    <source>
        <strain evidence="3 4">HHTR114</strain>
    </source>
</reference>
<dbReference type="Gene3D" id="3.40.710.10">
    <property type="entry name" value="DD-peptidase/beta-lactamase superfamily"/>
    <property type="match status" value="1"/>
</dbReference>
<dbReference type="PANTHER" id="PTHR46520">
    <property type="entry name" value="SERINE BETA-LACTAMASE-LIKE PROTEIN LACTB, MITOCHONDRIAL"/>
    <property type="match status" value="1"/>
</dbReference>
<dbReference type="PANTHER" id="PTHR46520:SF1">
    <property type="entry name" value="SERINE BETA-LACTAMASE-LIKE PROTEIN LACTB, MITOCHONDRIAL"/>
    <property type="match status" value="1"/>
</dbReference>